<reference evidence="2" key="1">
    <citation type="submission" date="2023-03" db="EMBL/GenBank/DDBJ databases">
        <title>Massive genome expansion in bonnet fungi (Mycena s.s.) driven by repeated elements and novel gene families across ecological guilds.</title>
        <authorList>
            <consortium name="Lawrence Berkeley National Laboratory"/>
            <person name="Harder C.B."/>
            <person name="Miyauchi S."/>
            <person name="Viragh M."/>
            <person name="Kuo A."/>
            <person name="Thoen E."/>
            <person name="Andreopoulos B."/>
            <person name="Lu D."/>
            <person name="Skrede I."/>
            <person name="Drula E."/>
            <person name="Henrissat B."/>
            <person name="Morin E."/>
            <person name="Kohler A."/>
            <person name="Barry K."/>
            <person name="LaButti K."/>
            <person name="Morin E."/>
            <person name="Salamov A."/>
            <person name="Lipzen A."/>
            <person name="Mereny Z."/>
            <person name="Hegedus B."/>
            <person name="Baldrian P."/>
            <person name="Stursova M."/>
            <person name="Weitz H."/>
            <person name="Taylor A."/>
            <person name="Grigoriev I.V."/>
            <person name="Nagy L.G."/>
            <person name="Martin F."/>
            <person name="Kauserud H."/>
        </authorList>
    </citation>
    <scope>NUCLEOTIDE SEQUENCE</scope>
    <source>
        <strain evidence="2">CBHHK002</strain>
    </source>
</reference>
<evidence type="ECO:0000313" key="2">
    <source>
        <dbReference type="EMBL" id="KAJ7310121.1"/>
    </source>
</evidence>
<dbReference type="AlphaFoldDB" id="A0AAD6Z6L8"/>
<evidence type="ECO:0000256" key="1">
    <source>
        <dbReference type="SAM" id="MobiDB-lite"/>
    </source>
</evidence>
<dbReference type="EMBL" id="JARIHO010000079">
    <property type="protein sequence ID" value="KAJ7310121.1"/>
    <property type="molecule type" value="Genomic_DNA"/>
</dbReference>
<proteinExistence type="predicted"/>
<accession>A0AAD6Z6L8</accession>
<sequence>MIMKAADPTLKMNETHLRANHVGELEGLVLGALEVVGDRHALERELVGGRSAQSQFLEHAERPLAESAVELLRSDVELEPADGEDVFAAVIHAARGEASAEFMSQNKTSKSRKVYVKPTNQFRNGPVHRTFSQDPTHGHCRRRSLSVAELNAFRSYVYSPAYILSNAPQFLDLTWVDTRSLRSFLAQNMKAITSVPPSLPVSIKVEAPVISVKVEPPNDGSPSIPAPIKIRTLTEGRHEVLELYSDSESEEGVYSNPKPAVASRPISVASRLPFDLSNPIVPAAPNVNDCDGSKSEDELVSDSEDEPVAIVSDTYWPDNITSFVRIGNFRITQKVKVERIEYLSALPSIFPVFRMPTAIVIDLSDPKFEIVDPKTGNLKTLDSMVRDADNDAYESSSGTGSTKAKVSFAPGEPAIECRRSPSKCRGAFACDRMNPALRTAERFEVDPASRRELLDAQAETRRQEGTSFKHACTAAHAWPRTTSMVTDGQA</sequence>
<keyword evidence="3" id="KW-1185">Reference proteome</keyword>
<organism evidence="2 3">
    <name type="scientific">Mycena albidolilacea</name>
    <dbReference type="NCBI Taxonomy" id="1033008"/>
    <lineage>
        <taxon>Eukaryota</taxon>
        <taxon>Fungi</taxon>
        <taxon>Dikarya</taxon>
        <taxon>Basidiomycota</taxon>
        <taxon>Agaricomycotina</taxon>
        <taxon>Agaricomycetes</taxon>
        <taxon>Agaricomycetidae</taxon>
        <taxon>Agaricales</taxon>
        <taxon>Marasmiineae</taxon>
        <taxon>Mycenaceae</taxon>
        <taxon>Mycena</taxon>
    </lineage>
</organism>
<name>A0AAD6Z6L8_9AGAR</name>
<comment type="caution">
    <text evidence="2">The sequence shown here is derived from an EMBL/GenBank/DDBJ whole genome shotgun (WGS) entry which is preliminary data.</text>
</comment>
<gene>
    <name evidence="2" type="ORF">DFH08DRAFT_1046722</name>
</gene>
<evidence type="ECO:0000313" key="3">
    <source>
        <dbReference type="Proteomes" id="UP001218218"/>
    </source>
</evidence>
<protein>
    <submittedName>
        <fullName evidence="2">Uncharacterized protein</fullName>
    </submittedName>
</protein>
<dbReference type="Proteomes" id="UP001218218">
    <property type="component" value="Unassembled WGS sequence"/>
</dbReference>
<feature type="region of interest" description="Disordered" evidence="1">
    <location>
        <begin position="285"/>
        <end position="304"/>
    </location>
</feature>